<name>A0AAD7W7M8_9TELE</name>
<feature type="region of interest" description="Disordered" evidence="1">
    <location>
        <begin position="24"/>
        <end position="125"/>
    </location>
</feature>
<feature type="compositionally biased region" description="Basic residues" evidence="1">
    <location>
        <begin position="53"/>
        <end position="78"/>
    </location>
</feature>
<comment type="caution">
    <text evidence="2">The sequence shown here is derived from an EMBL/GenBank/DDBJ whole genome shotgun (WGS) entry which is preliminary data.</text>
</comment>
<accession>A0AAD7W7M8</accession>
<evidence type="ECO:0000313" key="2">
    <source>
        <dbReference type="EMBL" id="KAJ8386832.1"/>
    </source>
</evidence>
<proteinExistence type="predicted"/>
<keyword evidence="3" id="KW-1185">Reference proteome</keyword>
<dbReference type="Proteomes" id="UP001221898">
    <property type="component" value="Unassembled WGS sequence"/>
</dbReference>
<dbReference type="EMBL" id="JAINUG010000222">
    <property type="protein sequence ID" value="KAJ8386832.1"/>
    <property type="molecule type" value="Genomic_DNA"/>
</dbReference>
<protein>
    <submittedName>
        <fullName evidence="2">Uncharacterized protein</fullName>
    </submittedName>
</protein>
<gene>
    <name evidence="2" type="ORF">AAFF_G00166270</name>
</gene>
<organism evidence="2 3">
    <name type="scientific">Aldrovandia affinis</name>
    <dbReference type="NCBI Taxonomy" id="143900"/>
    <lineage>
        <taxon>Eukaryota</taxon>
        <taxon>Metazoa</taxon>
        <taxon>Chordata</taxon>
        <taxon>Craniata</taxon>
        <taxon>Vertebrata</taxon>
        <taxon>Euteleostomi</taxon>
        <taxon>Actinopterygii</taxon>
        <taxon>Neopterygii</taxon>
        <taxon>Teleostei</taxon>
        <taxon>Notacanthiformes</taxon>
        <taxon>Halosauridae</taxon>
        <taxon>Aldrovandia</taxon>
    </lineage>
</organism>
<evidence type="ECO:0000313" key="3">
    <source>
        <dbReference type="Proteomes" id="UP001221898"/>
    </source>
</evidence>
<reference evidence="2" key="1">
    <citation type="journal article" date="2023" name="Science">
        <title>Genome structures resolve the early diversification of teleost fishes.</title>
        <authorList>
            <person name="Parey E."/>
            <person name="Louis A."/>
            <person name="Montfort J."/>
            <person name="Bouchez O."/>
            <person name="Roques C."/>
            <person name="Iampietro C."/>
            <person name="Lluch J."/>
            <person name="Castinel A."/>
            <person name="Donnadieu C."/>
            <person name="Desvignes T."/>
            <person name="Floi Bucao C."/>
            <person name="Jouanno E."/>
            <person name="Wen M."/>
            <person name="Mejri S."/>
            <person name="Dirks R."/>
            <person name="Jansen H."/>
            <person name="Henkel C."/>
            <person name="Chen W.J."/>
            <person name="Zahm M."/>
            <person name="Cabau C."/>
            <person name="Klopp C."/>
            <person name="Thompson A.W."/>
            <person name="Robinson-Rechavi M."/>
            <person name="Braasch I."/>
            <person name="Lecointre G."/>
            <person name="Bobe J."/>
            <person name="Postlethwait J.H."/>
            <person name="Berthelot C."/>
            <person name="Roest Crollius H."/>
            <person name="Guiguen Y."/>
        </authorList>
    </citation>
    <scope>NUCLEOTIDE SEQUENCE</scope>
    <source>
        <strain evidence="2">NC1722</strain>
    </source>
</reference>
<evidence type="ECO:0000256" key="1">
    <source>
        <dbReference type="SAM" id="MobiDB-lite"/>
    </source>
</evidence>
<sequence>MKLKPAQRVGREKNRMLLIRDEISASLSKSTRLPAIDEAESLRSPLTEAQCATRRRIQRPGRRRRRGKRERGKRKRGEKRLERGPIDAGEQAARSSRHYRPGLARPPGAGRTGPRTEPQDGQMFPSARSNALCAACLAERNVLLLLKLASV</sequence>
<dbReference type="AlphaFoldDB" id="A0AAD7W7M8"/>